<dbReference type="OrthoDB" id="3169575at2"/>
<reference evidence="3" key="1">
    <citation type="submission" date="2016-10" db="EMBL/GenBank/DDBJ databases">
        <authorList>
            <person name="Varghese N."/>
            <person name="Submissions S."/>
        </authorList>
    </citation>
    <scope>NUCLEOTIDE SEQUENCE [LARGE SCALE GENOMIC DNA]</scope>
    <source>
        <strain evidence="3">DSM 8344</strain>
    </source>
</reference>
<evidence type="ECO:0000313" key="2">
    <source>
        <dbReference type="EMBL" id="SDH97930.1"/>
    </source>
</evidence>
<feature type="transmembrane region" description="Helical" evidence="1">
    <location>
        <begin position="7"/>
        <end position="24"/>
    </location>
</feature>
<name>A0A1G8GUH9_9FIRM</name>
<keyword evidence="1" id="KW-0812">Transmembrane</keyword>
<dbReference type="RefSeq" id="WP_092334922.1">
    <property type="nucleotide sequence ID" value="NZ_FNCP01000023.1"/>
</dbReference>
<dbReference type="AlphaFoldDB" id="A0A1G8GUH9"/>
<keyword evidence="3" id="KW-1185">Reference proteome</keyword>
<keyword evidence="1" id="KW-1133">Transmembrane helix</keyword>
<dbReference type="EMBL" id="FNCP01000023">
    <property type="protein sequence ID" value="SDH97930.1"/>
    <property type="molecule type" value="Genomic_DNA"/>
</dbReference>
<proteinExistence type="predicted"/>
<gene>
    <name evidence="2" type="ORF">SAMN05443529_12359</name>
</gene>
<accession>A0A1G8GUH9</accession>
<dbReference type="STRING" id="1121419.SAMN05443529_12359"/>
<evidence type="ECO:0000313" key="3">
    <source>
        <dbReference type="Proteomes" id="UP000198656"/>
    </source>
</evidence>
<feature type="transmembrane region" description="Helical" evidence="1">
    <location>
        <begin position="36"/>
        <end position="53"/>
    </location>
</feature>
<sequence>MKNSKGNIITAIIWVVLILISYYFLLVPINIQSVGFWAYFCIMLLLGAGLFLLPQVAVNGKKITLKKELQVWSYLLRASMLIIAAVGIMAIYSMPLFHAHRYATLIDKQEGNFAEDVAEIAFNQVPTVDRDTAQRLGDRKMGEIVELVSQFSVASDYTQINYQGKPVRVSPLEYAGFFKWLNNKQAGLPNYIMVDMINGKVTLEKPKQAIMYSESERFGRNVERYLRLNYMNDIFGNFSFEVDEEGTPYWIIAVLEKKIGLFGGTDVKEVIMLNASTGEHQKIGIEEVPTWVDTVFESELVIEQVNYNGKYQGGFWNSIVGQRGVLASTDGYNYLAINDDVYLYTGITSVVRDESNIGFILVNLRTKAMTFYSIPSAEEYSAMESAQGAVQEKGYVSTFPLLLNINGKPTYFMSLKDNAGLIKMYALVDAEDYQKVIIGVTVEATFEMFTNKGTATTEKVSELKEQFEVIAKITDIQNLVIEGNTYYYILLEGQEDVFTANITQSERLPFLKIGDTISVKYVEEKETVNSIVKLL</sequence>
<evidence type="ECO:0000256" key="1">
    <source>
        <dbReference type="SAM" id="Phobius"/>
    </source>
</evidence>
<evidence type="ECO:0008006" key="4">
    <source>
        <dbReference type="Google" id="ProtNLM"/>
    </source>
</evidence>
<dbReference type="Proteomes" id="UP000198656">
    <property type="component" value="Unassembled WGS sequence"/>
</dbReference>
<feature type="transmembrane region" description="Helical" evidence="1">
    <location>
        <begin position="74"/>
        <end position="94"/>
    </location>
</feature>
<protein>
    <recommendedName>
        <fullName evidence="4">Cell shape-determining protein</fullName>
    </recommendedName>
</protein>
<keyword evidence="1" id="KW-0472">Membrane</keyword>
<organism evidence="2 3">
    <name type="scientific">Desulfosporosinus hippei DSM 8344</name>
    <dbReference type="NCBI Taxonomy" id="1121419"/>
    <lineage>
        <taxon>Bacteria</taxon>
        <taxon>Bacillati</taxon>
        <taxon>Bacillota</taxon>
        <taxon>Clostridia</taxon>
        <taxon>Eubacteriales</taxon>
        <taxon>Desulfitobacteriaceae</taxon>
        <taxon>Desulfosporosinus</taxon>
    </lineage>
</organism>